<keyword evidence="1" id="KW-1133">Transmembrane helix</keyword>
<accession>A0A840QUW5</accession>
<proteinExistence type="predicted"/>
<gene>
    <name evidence="2" type="ORF">HNQ41_003323</name>
</gene>
<feature type="transmembrane region" description="Helical" evidence="1">
    <location>
        <begin position="63"/>
        <end position="81"/>
    </location>
</feature>
<comment type="caution">
    <text evidence="2">The sequence shown here is derived from an EMBL/GenBank/DDBJ whole genome shotgun (WGS) entry which is preliminary data.</text>
</comment>
<dbReference type="RefSeq" id="WP_184665493.1">
    <property type="nucleotide sequence ID" value="NZ_JACHHB010000024.1"/>
</dbReference>
<keyword evidence="1" id="KW-0812">Transmembrane</keyword>
<keyword evidence="3" id="KW-1185">Reference proteome</keyword>
<protein>
    <submittedName>
        <fullName evidence="2">Uncharacterized protein</fullName>
    </submittedName>
</protein>
<reference evidence="2 3" key="1">
    <citation type="submission" date="2020-08" db="EMBL/GenBank/DDBJ databases">
        <title>Genomic Encyclopedia of Type Strains, Phase IV (KMG-IV): sequencing the most valuable type-strain genomes for metagenomic binning, comparative biology and taxonomic classification.</title>
        <authorList>
            <person name="Goeker M."/>
        </authorList>
    </citation>
    <scope>NUCLEOTIDE SEQUENCE [LARGE SCALE GENOMIC DNA]</scope>
    <source>
        <strain evidence="2 3">DSM 24696</strain>
    </source>
</reference>
<name>A0A840QUW5_9BACI</name>
<evidence type="ECO:0000256" key="1">
    <source>
        <dbReference type="SAM" id="Phobius"/>
    </source>
</evidence>
<dbReference type="EMBL" id="JACHHB010000024">
    <property type="protein sequence ID" value="MBB5175093.1"/>
    <property type="molecule type" value="Genomic_DNA"/>
</dbReference>
<dbReference type="AlphaFoldDB" id="A0A840QUW5"/>
<evidence type="ECO:0000313" key="3">
    <source>
        <dbReference type="Proteomes" id="UP000551878"/>
    </source>
</evidence>
<organism evidence="2 3">
    <name type="scientific">Texcoconibacillus texcoconensis</name>
    <dbReference type="NCBI Taxonomy" id="1095777"/>
    <lineage>
        <taxon>Bacteria</taxon>
        <taxon>Bacillati</taxon>
        <taxon>Bacillota</taxon>
        <taxon>Bacilli</taxon>
        <taxon>Bacillales</taxon>
        <taxon>Bacillaceae</taxon>
        <taxon>Texcoconibacillus</taxon>
    </lineage>
</organism>
<keyword evidence="1" id="KW-0472">Membrane</keyword>
<sequence length="84" mass="9830">MVDLQYVMENMYHIVFFSILFIILVFDIIYGEKFFEKIPKLLTVPLSLFFLVTGVIVDDPFLFGLFFLTLIVVVIPYRPVVFGD</sequence>
<evidence type="ECO:0000313" key="2">
    <source>
        <dbReference type="EMBL" id="MBB5175093.1"/>
    </source>
</evidence>
<dbReference type="Proteomes" id="UP000551878">
    <property type="component" value="Unassembled WGS sequence"/>
</dbReference>
<feature type="transmembrane region" description="Helical" evidence="1">
    <location>
        <begin position="12"/>
        <end position="29"/>
    </location>
</feature>